<evidence type="ECO:0000313" key="3">
    <source>
        <dbReference type="Proteomes" id="UP000703661"/>
    </source>
</evidence>
<comment type="caution">
    <text evidence="2">The sequence shown here is derived from an EMBL/GenBank/DDBJ whole genome shotgun (WGS) entry which is preliminary data.</text>
</comment>
<dbReference type="EMBL" id="JAAAID010003292">
    <property type="protein sequence ID" value="KAF9999054.1"/>
    <property type="molecule type" value="Genomic_DNA"/>
</dbReference>
<protein>
    <submittedName>
        <fullName evidence="2">Uncharacterized protein</fullName>
    </submittedName>
</protein>
<sequence>MRPYLIPGLLVLASSALAGVVGFPDSATDTFAVVINKVITPLTTTNETFPLWSGTVAGAHAYSGYRYVMLSANGTVVKKESFLRVFTDKKATSTSNEFFLREVTQTTLPSIPQVYDSVRPAPSRAFNESLIGTIHLTADPATFADMVAHPLDDDRKAIKASFRFINADTTYSAAEVKLKVSGHGSREFKKLSLRVKFDEDKGETFFDRPIIKLRSETSDPTMFREKLYFDILDSIGVKTTQGAWVRVYVNGQPFGFHLMVQDIEDPFLRGTVHLGSSQPKELGSLYQMGSHVLGLEATLQYNGSLTADYNPEIYSNQILGDNPKKEPMTQLISFFKDLQEYDPTMSGGIKFWNSRLDLDGYLRAMAMEYLTGNWDAYWWKGNNYFMYYNPIEARWLFLPTDFDSTFSDGGLADVLTTYKNFAAKRLARKGKDHPLITKLIYKNKDINARFENILLTIVKKVFNTKALEARINAYETMIQDEVKWDYSLDRSKNPGKTTGFTITDFHKSITGGVKGVNIGIKPWIKDRETSVPTQVSTA</sequence>
<evidence type="ECO:0000256" key="1">
    <source>
        <dbReference type="SAM" id="SignalP"/>
    </source>
</evidence>
<feature type="chain" id="PRO_5040440430" evidence="1">
    <location>
        <begin position="19"/>
        <end position="538"/>
    </location>
</feature>
<keyword evidence="1" id="KW-0732">Signal</keyword>
<dbReference type="PANTHER" id="PTHR40050:SF1">
    <property type="entry name" value="INNER SPORE COAT PROTEIN H"/>
    <property type="match status" value="1"/>
</dbReference>
<proteinExistence type="predicted"/>
<dbReference type="PANTHER" id="PTHR40050">
    <property type="entry name" value="INNER SPORE COAT PROTEIN H"/>
    <property type="match status" value="1"/>
</dbReference>
<dbReference type="Pfam" id="PF08757">
    <property type="entry name" value="CotH"/>
    <property type="match status" value="1"/>
</dbReference>
<gene>
    <name evidence="2" type="ORF">BGZ80_006649</name>
</gene>
<dbReference type="AlphaFoldDB" id="A0A9P6MGR9"/>
<dbReference type="Proteomes" id="UP000703661">
    <property type="component" value="Unassembled WGS sequence"/>
</dbReference>
<dbReference type="InterPro" id="IPR014867">
    <property type="entry name" value="Spore_coat_CotH_CotH2/3/7"/>
</dbReference>
<name>A0A9P6MGR9_9FUNG</name>
<keyword evidence="3" id="KW-1185">Reference proteome</keyword>
<feature type="signal peptide" evidence="1">
    <location>
        <begin position="1"/>
        <end position="18"/>
    </location>
</feature>
<evidence type="ECO:0000313" key="2">
    <source>
        <dbReference type="EMBL" id="KAF9999054.1"/>
    </source>
</evidence>
<accession>A0A9P6MGR9</accession>
<reference evidence="2" key="1">
    <citation type="journal article" date="2020" name="Fungal Divers.">
        <title>Resolving the Mortierellaceae phylogeny through synthesis of multi-gene phylogenetics and phylogenomics.</title>
        <authorList>
            <person name="Vandepol N."/>
            <person name="Liber J."/>
            <person name="Desiro A."/>
            <person name="Na H."/>
            <person name="Kennedy M."/>
            <person name="Barry K."/>
            <person name="Grigoriev I.V."/>
            <person name="Miller A.N."/>
            <person name="O'Donnell K."/>
            <person name="Stajich J.E."/>
            <person name="Bonito G."/>
        </authorList>
    </citation>
    <scope>NUCLEOTIDE SEQUENCE</scope>
    <source>
        <strain evidence="2">NRRL 2769</strain>
    </source>
</reference>
<organism evidence="2 3">
    <name type="scientific">Entomortierella chlamydospora</name>
    <dbReference type="NCBI Taxonomy" id="101097"/>
    <lineage>
        <taxon>Eukaryota</taxon>
        <taxon>Fungi</taxon>
        <taxon>Fungi incertae sedis</taxon>
        <taxon>Mucoromycota</taxon>
        <taxon>Mortierellomycotina</taxon>
        <taxon>Mortierellomycetes</taxon>
        <taxon>Mortierellales</taxon>
        <taxon>Mortierellaceae</taxon>
        <taxon>Entomortierella</taxon>
    </lineage>
</organism>